<dbReference type="Gramene" id="Pp3c1_15140V3.1">
    <property type="protein sequence ID" value="PAC:32971337.CDS.1"/>
    <property type="gene ID" value="Pp3c1_15140"/>
</dbReference>
<evidence type="ECO:0000256" key="1">
    <source>
        <dbReference type="SAM" id="MobiDB-lite"/>
    </source>
</evidence>
<reference evidence="2 4" key="2">
    <citation type="journal article" date="2018" name="Plant J.">
        <title>The Physcomitrella patens chromosome-scale assembly reveals moss genome structure and evolution.</title>
        <authorList>
            <person name="Lang D."/>
            <person name="Ullrich K.K."/>
            <person name="Murat F."/>
            <person name="Fuchs J."/>
            <person name="Jenkins J."/>
            <person name="Haas F.B."/>
            <person name="Piednoel M."/>
            <person name="Gundlach H."/>
            <person name="Van Bel M."/>
            <person name="Meyberg R."/>
            <person name="Vives C."/>
            <person name="Morata J."/>
            <person name="Symeonidi A."/>
            <person name="Hiss M."/>
            <person name="Muchero W."/>
            <person name="Kamisugi Y."/>
            <person name="Saleh O."/>
            <person name="Blanc G."/>
            <person name="Decker E.L."/>
            <person name="van Gessel N."/>
            <person name="Grimwood J."/>
            <person name="Hayes R.D."/>
            <person name="Graham S.W."/>
            <person name="Gunter L.E."/>
            <person name="McDaniel S.F."/>
            <person name="Hoernstein S.N.W."/>
            <person name="Larsson A."/>
            <person name="Li F.W."/>
            <person name="Perroud P.F."/>
            <person name="Phillips J."/>
            <person name="Ranjan P."/>
            <person name="Rokshar D.S."/>
            <person name="Rothfels C.J."/>
            <person name="Schneider L."/>
            <person name="Shu S."/>
            <person name="Stevenson D.W."/>
            <person name="Thummler F."/>
            <person name="Tillich M."/>
            <person name="Villarreal Aguilar J.C."/>
            <person name="Widiez T."/>
            <person name="Wong G.K."/>
            <person name="Wymore A."/>
            <person name="Zhang Y."/>
            <person name="Zimmer A.D."/>
            <person name="Quatrano R.S."/>
            <person name="Mayer K.F.X."/>
            <person name="Goodstein D."/>
            <person name="Casacuberta J.M."/>
            <person name="Vandepoele K."/>
            <person name="Reski R."/>
            <person name="Cuming A.C."/>
            <person name="Tuskan G.A."/>
            <person name="Maumus F."/>
            <person name="Salse J."/>
            <person name="Schmutz J."/>
            <person name="Rensing S.A."/>
        </authorList>
    </citation>
    <scope>NUCLEOTIDE SEQUENCE [LARGE SCALE GENOMIC DNA]</scope>
    <source>
        <strain evidence="3 4">cv. Gransden 2004</strain>
    </source>
</reference>
<reference evidence="2 4" key="1">
    <citation type="journal article" date="2008" name="Science">
        <title>The Physcomitrella genome reveals evolutionary insights into the conquest of land by plants.</title>
        <authorList>
            <person name="Rensing S."/>
            <person name="Lang D."/>
            <person name="Zimmer A."/>
            <person name="Terry A."/>
            <person name="Salamov A."/>
            <person name="Shapiro H."/>
            <person name="Nishiyama T."/>
            <person name="Perroud P.-F."/>
            <person name="Lindquist E."/>
            <person name="Kamisugi Y."/>
            <person name="Tanahashi T."/>
            <person name="Sakakibara K."/>
            <person name="Fujita T."/>
            <person name="Oishi K."/>
            <person name="Shin-I T."/>
            <person name="Kuroki Y."/>
            <person name="Toyoda A."/>
            <person name="Suzuki Y."/>
            <person name="Hashimoto A."/>
            <person name="Yamaguchi K."/>
            <person name="Sugano A."/>
            <person name="Kohara Y."/>
            <person name="Fujiyama A."/>
            <person name="Anterola A."/>
            <person name="Aoki S."/>
            <person name="Ashton N."/>
            <person name="Barbazuk W.B."/>
            <person name="Barker E."/>
            <person name="Bennetzen J."/>
            <person name="Bezanilla M."/>
            <person name="Blankenship R."/>
            <person name="Cho S.H."/>
            <person name="Dutcher S."/>
            <person name="Estelle M."/>
            <person name="Fawcett J.A."/>
            <person name="Gundlach H."/>
            <person name="Hanada K."/>
            <person name="Heyl A."/>
            <person name="Hicks K.A."/>
            <person name="Hugh J."/>
            <person name="Lohr M."/>
            <person name="Mayer K."/>
            <person name="Melkozernov A."/>
            <person name="Murata T."/>
            <person name="Nelson D."/>
            <person name="Pils B."/>
            <person name="Prigge M."/>
            <person name="Reiss B."/>
            <person name="Renner T."/>
            <person name="Rombauts S."/>
            <person name="Rushton P."/>
            <person name="Sanderfoot A."/>
            <person name="Schween G."/>
            <person name="Shiu S.-H."/>
            <person name="Stueber K."/>
            <person name="Theodoulou F.L."/>
            <person name="Tu H."/>
            <person name="Van de Peer Y."/>
            <person name="Verrier P.J."/>
            <person name="Waters E."/>
            <person name="Wood A."/>
            <person name="Yang L."/>
            <person name="Cove D."/>
            <person name="Cuming A."/>
            <person name="Hasebe M."/>
            <person name="Lucas S."/>
            <person name="Mishler D.B."/>
            <person name="Reski R."/>
            <person name="Grigoriev I."/>
            <person name="Quatrano R.S."/>
            <person name="Boore J.L."/>
        </authorList>
    </citation>
    <scope>NUCLEOTIDE SEQUENCE [LARGE SCALE GENOMIC DNA]</scope>
    <source>
        <strain evidence="3 4">cv. Gransden 2004</strain>
    </source>
</reference>
<name>A0A2K1L8E4_PHYPA</name>
<accession>A0A2K1L8E4</accession>
<dbReference type="Proteomes" id="UP000006727">
    <property type="component" value="Chromosome 1"/>
</dbReference>
<feature type="compositionally biased region" description="Low complexity" evidence="1">
    <location>
        <begin position="57"/>
        <end position="76"/>
    </location>
</feature>
<keyword evidence="4" id="KW-1185">Reference proteome</keyword>
<sequence>MFFVIAGLASMMFLILVAVALLCYSHYLNHTDQQPPQHRSPSPLTGDPFSGGPPPVGSLSPWTSTSSPETPHHTTPVILVRHPGQRKPTCFAQLAPFPPFGVPASQLSLLCPDGDAGSDSPSSFRSCSPF</sequence>
<evidence type="ECO:0000313" key="3">
    <source>
        <dbReference type="EnsemblPlants" id="PAC:32971337.CDS.1"/>
    </source>
</evidence>
<dbReference type="PaxDb" id="3218-PP1S230_72V6.1"/>
<feature type="region of interest" description="Disordered" evidence="1">
    <location>
        <begin position="32"/>
        <end position="79"/>
    </location>
</feature>
<dbReference type="EnsemblPlants" id="Pp3c1_15140V3.1">
    <property type="protein sequence ID" value="PAC:32971337.CDS.1"/>
    <property type="gene ID" value="Pp3c1_15140"/>
</dbReference>
<evidence type="ECO:0000313" key="4">
    <source>
        <dbReference type="Proteomes" id="UP000006727"/>
    </source>
</evidence>
<dbReference type="InParanoid" id="A0A2K1L8E4"/>
<protein>
    <submittedName>
        <fullName evidence="2 3">Uncharacterized protein</fullName>
    </submittedName>
</protein>
<evidence type="ECO:0000313" key="2">
    <source>
        <dbReference type="EMBL" id="PNR62264.1"/>
    </source>
</evidence>
<feature type="compositionally biased region" description="Polar residues" evidence="1">
    <location>
        <begin position="32"/>
        <end position="43"/>
    </location>
</feature>
<dbReference type="AlphaFoldDB" id="A0A2K1L8E4"/>
<organism evidence="2">
    <name type="scientific">Physcomitrium patens</name>
    <name type="common">Spreading-leaved earth moss</name>
    <name type="synonym">Physcomitrella patens</name>
    <dbReference type="NCBI Taxonomy" id="3218"/>
    <lineage>
        <taxon>Eukaryota</taxon>
        <taxon>Viridiplantae</taxon>
        <taxon>Streptophyta</taxon>
        <taxon>Embryophyta</taxon>
        <taxon>Bryophyta</taxon>
        <taxon>Bryophytina</taxon>
        <taxon>Bryopsida</taxon>
        <taxon>Funariidae</taxon>
        <taxon>Funariales</taxon>
        <taxon>Funariaceae</taxon>
        <taxon>Physcomitrium</taxon>
    </lineage>
</organism>
<dbReference type="EMBL" id="ABEU02000001">
    <property type="protein sequence ID" value="PNR62264.1"/>
    <property type="molecule type" value="Genomic_DNA"/>
</dbReference>
<gene>
    <name evidence="2" type="ORF">PHYPA_000688</name>
</gene>
<proteinExistence type="predicted"/>
<reference evidence="3" key="3">
    <citation type="submission" date="2020-12" db="UniProtKB">
        <authorList>
            <consortium name="EnsemblPlants"/>
        </authorList>
    </citation>
    <scope>IDENTIFICATION</scope>
</reference>